<dbReference type="InterPro" id="IPR041698">
    <property type="entry name" value="Methyltransf_25"/>
</dbReference>
<protein>
    <recommendedName>
        <fullName evidence="1">Methyltransferase domain-containing protein</fullName>
    </recommendedName>
</protein>
<dbReference type="InterPro" id="IPR029063">
    <property type="entry name" value="SAM-dependent_MTases_sf"/>
</dbReference>
<accession>E6X3R2</accession>
<name>E6X3R2_CELAD</name>
<dbReference type="AlphaFoldDB" id="E6X3R2"/>
<keyword evidence="3" id="KW-1185">Reference proteome</keyword>
<proteinExistence type="predicted"/>
<dbReference type="Proteomes" id="UP000008634">
    <property type="component" value="Chromosome"/>
</dbReference>
<organism evidence="2 3">
    <name type="scientific">Cellulophaga algicola (strain DSM 14237 / IC166 / ACAM 630)</name>
    <dbReference type="NCBI Taxonomy" id="688270"/>
    <lineage>
        <taxon>Bacteria</taxon>
        <taxon>Pseudomonadati</taxon>
        <taxon>Bacteroidota</taxon>
        <taxon>Flavobacteriia</taxon>
        <taxon>Flavobacteriales</taxon>
        <taxon>Flavobacteriaceae</taxon>
        <taxon>Cellulophaga</taxon>
    </lineage>
</organism>
<evidence type="ECO:0000259" key="1">
    <source>
        <dbReference type="Pfam" id="PF13649"/>
    </source>
</evidence>
<dbReference type="SUPFAM" id="SSF53335">
    <property type="entry name" value="S-adenosyl-L-methionine-dependent methyltransferases"/>
    <property type="match status" value="1"/>
</dbReference>
<gene>
    <name evidence="2" type="ordered locus">Celal_0888</name>
</gene>
<dbReference type="EMBL" id="CP002453">
    <property type="protein sequence ID" value="ADV48215.1"/>
    <property type="molecule type" value="Genomic_DNA"/>
</dbReference>
<evidence type="ECO:0000313" key="3">
    <source>
        <dbReference type="Proteomes" id="UP000008634"/>
    </source>
</evidence>
<sequence>MKKEENGSVKKRWPTIDVMRQIYEKHLWGGEKADFYSGDGSHLGVIVDPYIKEVSVFLKSFKKPLVICDVGCGDFNIGRQLVEFSEKYFAVDIVSALIERNKIKFKNDKLVFQCLDICNDDLPKADCIFVRQVLQHLSNIEIQSFLTQLKNYTYCIVTEHIPNGHYEPNVDVVTSMGNRLKKKSGVDLMAHPFNFKPIASYELLRIVLDDESCIQTMVYQNF</sequence>
<dbReference type="RefSeq" id="WP_013549704.1">
    <property type="nucleotide sequence ID" value="NC_014934.1"/>
</dbReference>
<dbReference type="KEGG" id="cao:Celal_0888"/>
<dbReference type="HOGENOM" id="CLU_094570_0_0_10"/>
<dbReference type="STRING" id="688270.Celal_0888"/>
<dbReference type="Pfam" id="PF13649">
    <property type="entry name" value="Methyltransf_25"/>
    <property type="match status" value="1"/>
</dbReference>
<dbReference type="OrthoDB" id="20930at2"/>
<feature type="domain" description="Methyltransferase" evidence="1">
    <location>
        <begin position="67"/>
        <end position="150"/>
    </location>
</feature>
<reference evidence="2 3" key="1">
    <citation type="journal article" date="2010" name="Stand. Genomic Sci.">
        <title>Complete genome sequence of Cellulophaga algicola type strain (IC166).</title>
        <authorList>
            <person name="Abt B."/>
            <person name="Lu M."/>
            <person name="Misra M."/>
            <person name="Han C."/>
            <person name="Nolan M."/>
            <person name="Lucas S."/>
            <person name="Hammon N."/>
            <person name="Deshpande S."/>
            <person name="Cheng J.F."/>
            <person name="Tapia R."/>
            <person name="Goodwin L."/>
            <person name="Pitluck S."/>
            <person name="Liolios K."/>
            <person name="Pagani I."/>
            <person name="Ivanova N."/>
            <person name="Mavromatis K."/>
            <person name="Ovchinikova G."/>
            <person name="Pati A."/>
            <person name="Chen A."/>
            <person name="Palaniappan K."/>
            <person name="Land M."/>
            <person name="Hauser L."/>
            <person name="Chang Y.J."/>
            <person name="Jeffries C.D."/>
            <person name="Detter J.C."/>
            <person name="Brambilla E."/>
            <person name="Rohde M."/>
            <person name="Tindall B.J."/>
            <person name="Goker M."/>
            <person name="Woyke T."/>
            <person name="Bristow J."/>
            <person name="Eisen J.A."/>
            <person name="Markowitz V."/>
            <person name="Hugenholtz P."/>
            <person name="Kyrpides N.C."/>
            <person name="Klenk H.P."/>
            <person name="Lapidus A."/>
        </authorList>
    </citation>
    <scope>NUCLEOTIDE SEQUENCE [LARGE SCALE GENOMIC DNA]</scope>
    <source>
        <strain evidence="3">DSM 14237 / IC166 / ACAM 630</strain>
    </source>
</reference>
<dbReference type="eggNOG" id="COG0500">
    <property type="taxonomic scope" value="Bacteria"/>
</dbReference>
<dbReference type="Gene3D" id="3.40.50.150">
    <property type="entry name" value="Vaccinia Virus protein VP39"/>
    <property type="match status" value="1"/>
</dbReference>
<evidence type="ECO:0000313" key="2">
    <source>
        <dbReference type="EMBL" id="ADV48215.1"/>
    </source>
</evidence>